<sequence>MAPPDRDMWHTWHHQIITHGTTRLCHVVATDCTMCLLLTLPCLRCKQSHISATSDDMSATISESMSSSLSSECSHLSGTSVNITYT</sequence>
<name>A0A2P5BYN4_TREOI</name>
<accession>A0A2P5BYN4</accession>
<dbReference type="AlphaFoldDB" id="A0A2P5BYN4"/>
<protein>
    <submittedName>
        <fullName evidence="2">Uncharacterized protein</fullName>
    </submittedName>
</protein>
<dbReference type="EMBL" id="JXTC01000439">
    <property type="protein sequence ID" value="PON53876.1"/>
    <property type="molecule type" value="Genomic_DNA"/>
</dbReference>
<organism evidence="2 3">
    <name type="scientific">Trema orientale</name>
    <name type="common">Charcoal tree</name>
    <name type="synonym">Celtis orientalis</name>
    <dbReference type="NCBI Taxonomy" id="63057"/>
    <lineage>
        <taxon>Eukaryota</taxon>
        <taxon>Viridiplantae</taxon>
        <taxon>Streptophyta</taxon>
        <taxon>Embryophyta</taxon>
        <taxon>Tracheophyta</taxon>
        <taxon>Spermatophyta</taxon>
        <taxon>Magnoliopsida</taxon>
        <taxon>eudicotyledons</taxon>
        <taxon>Gunneridae</taxon>
        <taxon>Pentapetalae</taxon>
        <taxon>rosids</taxon>
        <taxon>fabids</taxon>
        <taxon>Rosales</taxon>
        <taxon>Cannabaceae</taxon>
        <taxon>Trema</taxon>
    </lineage>
</organism>
<dbReference type="Proteomes" id="UP000237000">
    <property type="component" value="Unassembled WGS sequence"/>
</dbReference>
<evidence type="ECO:0000313" key="3">
    <source>
        <dbReference type="Proteomes" id="UP000237000"/>
    </source>
</evidence>
<comment type="caution">
    <text evidence="2">The sequence shown here is derived from an EMBL/GenBank/DDBJ whole genome shotgun (WGS) entry which is preliminary data.</text>
</comment>
<feature type="region of interest" description="Disordered" evidence="1">
    <location>
        <begin position="67"/>
        <end position="86"/>
    </location>
</feature>
<keyword evidence="3" id="KW-1185">Reference proteome</keyword>
<feature type="compositionally biased region" description="Low complexity" evidence="1">
    <location>
        <begin position="67"/>
        <end position="80"/>
    </location>
</feature>
<evidence type="ECO:0000256" key="1">
    <source>
        <dbReference type="SAM" id="MobiDB-lite"/>
    </source>
</evidence>
<dbReference type="InParanoid" id="A0A2P5BYN4"/>
<reference evidence="3" key="1">
    <citation type="submission" date="2016-06" db="EMBL/GenBank/DDBJ databases">
        <title>Parallel loss of symbiosis genes in relatives of nitrogen-fixing non-legume Parasponia.</title>
        <authorList>
            <person name="Van Velzen R."/>
            <person name="Holmer R."/>
            <person name="Bu F."/>
            <person name="Rutten L."/>
            <person name="Van Zeijl A."/>
            <person name="Liu W."/>
            <person name="Santuari L."/>
            <person name="Cao Q."/>
            <person name="Sharma T."/>
            <person name="Shen D."/>
            <person name="Roswanjaya Y."/>
            <person name="Wardhani T."/>
            <person name="Kalhor M.S."/>
            <person name="Jansen J."/>
            <person name="Van den Hoogen J."/>
            <person name="Gungor B."/>
            <person name="Hartog M."/>
            <person name="Hontelez J."/>
            <person name="Verver J."/>
            <person name="Yang W.-C."/>
            <person name="Schijlen E."/>
            <person name="Repin R."/>
            <person name="Schilthuizen M."/>
            <person name="Schranz E."/>
            <person name="Heidstra R."/>
            <person name="Miyata K."/>
            <person name="Fedorova E."/>
            <person name="Kohlen W."/>
            <person name="Bisseling T."/>
            <person name="Smit S."/>
            <person name="Geurts R."/>
        </authorList>
    </citation>
    <scope>NUCLEOTIDE SEQUENCE [LARGE SCALE GENOMIC DNA]</scope>
    <source>
        <strain evidence="3">cv. RG33-2</strain>
    </source>
</reference>
<evidence type="ECO:0000313" key="2">
    <source>
        <dbReference type="EMBL" id="PON53876.1"/>
    </source>
</evidence>
<proteinExistence type="predicted"/>
<gene>
    <name evidence="2" type="ORF">TorRG33x02_304090</name>
</gene>